<proteinExistence type="predicted"/>
<dbReference type="EMBL" id="BK014908">
    <property type="protein sequence ID" value="DAD81861.1"/>
    <property type="molecule type" value="Genomic_DNA"/>
</dbReference>
<reference evidence="1" key="1">
    <citation type="journal article" date="2021" name="Proc. Natl. Acad. Sci. U.S.A.">
        <title>A Catalog of Tens of Thousands of Viruses from Human Metagenomes Reveals Hidden Associations with Chronic Diseases.</title>
        <authorList>
            <person name="Tisza M.J."/>
            <person name="Buck C.B."/>
        </authorList>
    </citation>
    <scope>NUCLEOTIDE SEQUENCE</scope>
    <source>
        <strain evidence="1">CtvyM23</strain>
    </source>
</reference>
<evidence type="ECO:0000313" key="1">
    <source>
        <dbReference type="EMBL" id="DAD81861.1"/>
    </source>
</evidence>
<accession>A0A8S5MHM8</accession>
<sequence length="101" mass="11996">MSKKEILARIVYRKLKHLHLVQWDTYSTYSKAPGSDTGVWHTIVIVPCFDVMFSWYSESNQLQVISTKVKDKITTYQDYDFKLFIKAIKRILRSKSFEVKE</sequence>
<organism evidence="1">
    <name type="scientific">Siphoviridae sp. ctvyM23</name>
    <dbReference type="NCBI Taxonomy" id="2826514"/>
    <lineage>
        <taxon>Viruses</taxon>
        <taxon>Duplodnaviria</taxon>
        <taxon>Heunggongvirae</taxon>
        <taxon>Uroviricota</taxon>
        <taxon>Caudoviricetes</taxon>
    </lineage>
</organism>
<protein>
    <submittedName>
        <fullName evidence="1">Uncharacterized protein</fullName>
    </submittedName>
</protein>
<name>A0A8S5MHM8_9CAUD</name>